<proteinExistence type="predicted"/>
<reference evidence="1 2" key="1">
    <citation type="journal article" date="2013" name="Front. Plant Sci.">
        <title>The Reference Genome of the Halophytic Plant Eutrema salsugineum.</title>
        <authorList>
            <person name="Yang R."/>
            <person name="Jarvis D.E."/>
            <person name="Chen H."/>
            <person name="Beilstein M.A."/>
            <person name="Grimwood J."/>
            <person name="Jenkins J."/>
            <person name="Shu S."/>
            <person name="Prochnik S."/>
            <person name="Xin M."/>
            <person name="Ma C."/>
            <person name="Schmutz J."/>
            <person name="Wing R.A."/>
            <person name="Mitchell-Olds T."/>
            <person name="Schumaker K.S."/>
            <person name="Wang X."/>
        </authorList>
    </citation>
    <scope>NUCLEOTIDE SEQUENCE [LARGE SCALE GENOMIC DNA]</scope>
</reference>
<organism evidence="1 2">
    <name type="scientific">Eutrema salsugineum</name>
    <name type="common">Saltwater cress</name>
    <name type="synonym">Sisymbrium salsugineum</name>
    <dbReference type="NCBI Taxonomy" id="72664"/>
    <lineage>
        <taxon>Eukaryota</taxon>
        <taxon>Viridiplantae</taxon>
        <taxon>Streptophyta</taxon>
        <taxon>Embryophyta</taxon>
        <taxon>Tracheophyta</taxon>
        <taxon>Spermatophyta</taxon>
        <taxon>Magnoliopsida</taxon>
        <taxon>eudicotyledons</taxon>
        <taxon>Gunneridae</taxon>
        <taxon>Pentapetalae</taxon>
        <taxon>rosids</taxon>
        <taxon>malvids</taxon>
        <taxon>Brassicales</taxon>
        <taxon>Brassicaceae</taxon>
        <taxon>Eutremeae</taxon>
        <taxon>Eutrema</taxon>
    </lineage>
</organism>
<dbReference type="Gramene" id="ESQ37195">
    <property type="protein sequence ID" value="ESQ37195"/>
    <property type="gene ID" value="EUTSA_v10002756mg"/>
</dbReference>
<sequence length="75" mass="8605">MIKEPPAPILLISGDVRLRESISVLVAWKYDIFLAHNNKCEDSLKNSSTRSGFWNRFHNGKSRGVAWGMWDDSRV</sequence>
<keyword evidence="2" id="KW-1185">Reference proteome</keyword>
<gene>
    <name evidence="1" type="ORF">EUTSA_v10002756mg</name>
</gene>
<evidence type="ECO:0000313" key="1">
    <source>
        <dbReference type="EMBL" id="ESQ37195.1"/>
    </source>
</evidence>
<protein>
    <recommendedName>
        <fullName evidence="3">NYN domain-containing protein</fullName>
    </recommendedName>
</protein>
<dbReference type="Proteomes" id="UP000030689">
    <property type="component" value="Unassembled WGS sequence"/>
</dbReference>
<evidence type="ECO:0000313" key="2">
    <source>
        <dbReference type="Proteomes" id="UP000030689"/>
    </source>
</evidence>
<accession>V4KH90</accession>
<evidence type="ECO:0008006" key="3">
    <source>
        <dbReference type="Google" id="ProtNLM"/>
    </source>
</evidence>
<dbReference type="EMBL" id="KI517609">
    <property type="protein sequence ID" value="ESQ37195.1"/>
    <property type="molecule type" value="Genomic_DNA"/>
</dbReference>
<dbReference type="KEGG" id="eus:EUTSA_v10002756mg"/>
<dbReference type="AlphaFoldDB" id="V4KH90"/>
<name>V4KH90_EUTSA</name>
<dbReference type="OrthoDB" id="549353at2759"/>